<dbReference type="PROSITE" id="PS50222">
    <property type="entry name" value="EF_HAND_2"/>
    <property type="match status" value="1"/>
</dbReference>
<evidence type="ECO:0000259" key="2">
    <source>
        <dbReference type="PROSITE" id="PS50222"/>
    </source>
</evidence>
<dbReference type="InterPro" id="IPR011992">
    <property type="entry name" value="EF-hand-dom_pair"/>
</dbReference>
<sequence>AFDYLDTNRDGTIDRTEYEEAYTKGWDANNDGKITLEEFAPRAKEHFGKKPTSV</sequence>
<feature type="non-terminal residue" evidence="3">
    <location>
        <position position="1"/>
    </location>
</feature>
<evidence type="ECO:0000313" key="3">
    <source>
        <dbReference type="EMBL" id="CEK78875.1"/>
    </source>
</evidence>
<dbReference type="Pfam" id="PF13202">
    <property type="entry name" value="EF-hand_5"/>
    <property type="match status" value="2"/>
</dbReference>
<name>A0A0B7AG16_9EUPU</name>
<dbReference type="EMBL" id="HACG01032010">
    <property type="protein sequence ID" value="CEK78875.1"/>
    <property type="molecule type" value="Transcribed_RNA"/>
</dbReference>
<dbReference type="Gene3D" id="1.10.238.10">
    <property type="entry name" value="EF-hand"/>
    <property type="match status" value="1"/>
</dbReference>
<dbReference type="SUPFAM" id="SSF47473">
    <property type="entry name" value="EF-hand"/>
    <property type="match status" value="1"/>
</dbReference>
<dbReference type="AlphaFoldDB" id="A0A0B7AG16"/>
<keyword evidence="1" id="KW-0106">Calcium</keyword>
<evidence type="ECO:0000256" key="1">
    <source>
        <dbReference type="ARBA" id="ARBA00022837"/>
    </source>
</evidence>
<organism evidence="3">
    <name type="scientific">Arion vulgaris</name>
    <dbReference type="NCBI Taxonomy" id="1028688"/>
    <lineage>
        <taxon>Eukaryota</taxon>
        <taxon>Metazoa</taxon>
        <taxon>Spiralia</taxon>
        <taxon>Lophotrochozoa</taxon>
        <taxon>Mollusca</taxon>
        <taxon>Gastropoda</taxon>
        <taxon>Heterobranchia</taxon>
        <taxon>Euthyneura</taxon>
        <taxon>Panpulmonata</taxon>
        <taxon>Eupulmonata</taxon>
        <taxon>Stylommatophora</taxon>
        <taxon>Helicina</taxon>
        <taxon>Arionoidea</taxon>
        <taxon>Arionidae</taxon>
        <taxon>Arion</taxon>
    </lineage>
</organism>
<dbReference type="InterPro" id="IPR002048">
    <property type="entry name" value="EF_hand_dom"/>
</dbReference>
<reference evidence="3" key="1">
    <citation type="submission" date="2014-12" db="EMBL/GenBank/DDBJ databases">
        <title>Insight into the proteome of Arion vulgaris.</title>
        <authorList>
            <person name="Aradska J."/>
            <person name="Bulat T."/>
            <person name="Smidak R."/>
            <person name="Sarate P."/>
            <person name="Gangsoo J."/>
            <person name="Sialana F."/>
            <person name="Bilban M."/>
            <person name="Lubec G."/>
        </authorList>
    </citation>
    <scope>NUCLEOTIDE SEQUENCE</scope>
    <source>
        <tissue evidence="3">Skin</tissue>
    </source>
</reference>
<dbReference type="GO" id="GO:0005509">
    <property type="term" value="F:calcium ion binding"/>
    <property type="evidence" value="ECO:0007669"/>
    <property type="project" value="InterPro"/>
</dbReference>
<gene>
    <name evidence="3" type="primary">ORF112405</name>
</gene>
<dbReference type="PROSITE" id="PS00018">
    <property type="entry name" value="EF_HAND_1"/>
    <property type="match status" value="1"/>
</dbReference>
<proteinExistence type="predicted"/>
<accession>A0A0B7AG16</accession>
<protein>
    <recommendedName>
        <fullName evidence="2">EF-hand domain-containing protein</fullName>
    </recommendedName>
</protein>
<dbReference type="InterPro" id="IPR018247">
    <property type="entry name" value="EF_Hand_1_Ca_BS"/>
</dbReference>
<feature type="domain" description="EF-hand" evidence="2">
    <location>
        <begin position="1"/>
        <end position="28"/>
    </location>
</feature>